<dbReference type="Pfam" id="PF11553">
    <property type="entry name" value="DUF3231"/>
    <property type="match status" value="2"/>
</dbReference>
<proteinExistence type="predicted"/>
<sequence length="334" mass="37201">MKNFDHIELTSADISTLWTAYQSDTLAICGLKFFLTHVEDEEIESLLADALVQTEQQVEALTNFFNKGGYPVPKGFSGQDVDLSAPRLFSDKLYLEYILNMTIFTLTTYSMSLSVAERKDVIDYFSESLKTANDLHKKSKELAKEKGVYIRTPQIPKPKQVDFVKKQSFLAGWFADKRPLIGVEITNLVFNAKRNALGQAIITGFSQVAKSKEVRSFFEKGQDISGKHVEVFASILHAENLHNGALLMTSEVTDSTVSPFSDKFMMTLVTMLIASGIGQYGVSMAASPRHDIGAHYTRLIAETAKYSNEGANILIDNGWMEQPPMAADRKELAK</sequence>
<reference evidence="1 2" key="1">
    <citation type="journal article" date="2024" name="Int. J. Syst. Evol. Microbiol.">
        <title>Virgibacillus tibetensis sp. nov., isolated from salt lake on the Tibetan Plateau of China.</title>
        <authorList>
            <person name="Phurbu D."/>
            <person name="Liu Z.-X."/>
            <person name="Wang R."/>
            <person name="Zheng Y.-Y."/>
            <person name="Liu H.-C."/>
            <person name="Zhou Y.-G."/>
            <person name="Yu Y.-J."/>
            <person name="Li A.-H."/>
        </authorList>
    </citation>
    <scope>NUCLEOTIDE SEQUENCE [LARGE SCALE GENOMIC DNA]</scope>
    <source>
        <strain evidence="1 2">C22-A2</strain>
    </source>
</reference>
<evidence type="ECO:0000313" key="2">
    <source>
        <dbReference type="Proteomes" id="UP001335737"/>
    </source>
</evidence>
<evidence type="ECO:0000313" key="1">
    <source>
        <dbReference type="EMBL" id="MEC5425656.1"/>
    </source>
</evidence>
<comment type="caution">
    <text evidence="1">The sequence shown here is derived from an EMBL/GenBank/DDBJ whole genome shotgun (WGS) entry which is preliminary data.</text>
</comment>
<dbReference type="RefSeq" id="WP_327609190.1">
    <property type="nucleotide sequence ID" value="NZ_JARZFX010000017.1"/>
</dbReference>
<name>A0ABU6KKM7_9BACI</name>
<dbReference type="Gene3D" id="1.20.1260.10">
    <property type="match status" value="2"/>
</dbReference>
<accession>A0ABU6KKM7</accession>
<protein>
    <submittedName>
        <fullName evidence="1">DUF3231 family protein</fullName>
    </submittedName>
</protein>
<keyword evidence="2" id="KW-1185">Reference proteome</keyword>
<dbReference type="Proteomes" id="UP001335737">
    <property type="component" value="Unassembled WGS sequence"/>
</dbReference>
<dbReference type="EMBL" id="JARZFX010000017">
    <property type="protein sequence ID" value="MEC5425656.1"/>
    <property type="molecule type" value="Genomic_DNA"/>
</dbReference>
<organism evidence="1 2">
    <name type="scientific">Virgibacillus tibetensis</name>
    <dbReference type="NCBI Taxonomy" id="3042313"/>
    <lineage>
        <taxon>Bacteria</taxon>
        <taxon>Bacillati</taxon>
        <taxon>Bacillota</taxon>
        <taxon>Bacilli</taxon>
        <taxon>Bacillales</taxon>
        <taxon>Bacillaceae</taxon>
        <taxon>Virgibacillus</taxon>
    </lineage>
</organism>
<dbReference type="InterPro" id="IPR012347">
    <property type="entry name" value="Ferritin-like"/>
</dbReference>
<gene>
    <name evidence="1" type="ORF">QGM71_19435</name>
</gene>
<dbReference type="InterPro" id="IPR021617">
    <property type="entry name" value="DUF3231"/>
</dbReference>